<dbReference type="AlphaFoldDB" id="A0A167G2H2"/>
<dbReference type="Proteomes" id="UP000077134">
    <property type="component" value="Unassembled WGS sequence"/>
</dbReference>
<keyword evidence="1" id="KW-0812">Transmembrane</keyword>
<feature type="transmembrane region" description="Helical" evidence="1">
    <location>
        <begin position="12"/>
        <end position="33"/>
    </location>
</feature>
<evidence type="ECO:0000313" key="3">
    <source>
        <dbReference type="Proteomes" id="UP000077134"/>
    </source>
</evidence>
<dbReference type="KEGG" id="pcx:LPB68_17655"/>
<feature type="transmembrane region" description="Helical" evidence="1">
    <location>
        <begin position="163"/>
        <end position="180"/>
    </location>
</feature>
<feature type="transmembrane region" description="Helical" evidence="1">
    <location>
        <begin position="211"/>
        <end position="230"/>
    </location>
</feature>
<gene>
    <name evidence="2" type="ORF">PNBC_07080</name>
</gene>
<sequence length="239" mass="27207">MMKLLKYDFKRNAALILGVTVVLILAQLSMLLFMNDVERRMGLGIFAYIIAGVILFITPIRTFKYNLQSYHRKLLPVHTLKTIFSPIIMGTLSLVVLCFIVVIHAFIYLYAQDGLQIVWDQISKYPSDIILSLLSMLWIILSLFITIFLAITIAASIRIKGSFWIGIVCFFLIVNAISWINTKLFDGYEVGLFGIFASDTSSNSVYYSGEFIGSMVFELLCSVVFVYIMMKLIDRKVEV</sequence>
<evidence type="ECO:0000256" key="1">
    <source>
        <dbReference type="SAM" id="Phobius"/>
    </source>
</evidence>
<accession>A0A167G2H2</accession>
<keyword evidence="1" id="KW-0472">Membrane</keyword>
<dbReference type="OrthoDB" id="2678893at2"/>
<name>A0A167G2H2_9BACL</name>
<dbReference type="RefSeq" id="WP_068656510.1">
    <property type="nucleotide sequence ID" value="NZ_CP017770.1"/>
</dbReference>
<dbReference type="STRING" id="1763538.LPB68_17655"/>
<proteinExistence type="predicted"/>
<protein>
    <submittedName>
        <fullName evidence="2">Uncharacterized protein</fullName>
    </submittedName>
</protein>
<comment type="caution">
    <text evidence="2">The sequence shown here is derived from an EMBL/GenBank/DDBJ whole genome shotgun (WGS) entry which is preliminary data.</text>
</comment>
<evidence type="ECO:0000313" key="2">
    <source>
        <dbReference type="EMBL" id="OAB77142.1"/>
    </source>
</evidence>
<feature type="transmembrane region" description="Helical" evidence="1">
    <location>
        <begin position="83"/>
        <end position="109"/>
    </location>
</feature>
<keyword evidence="3" id="KW-1185">Reference proteome</keyword>
<organism evidence="2 3">
    <name type="scientific">Paenibacillus crassostreae</name>
    <dbReference type="NCBI Taxonomy" id="1763538"/>
    <lineage>
        <taxon>Bacteria</taxon>
        <taxon>Bacillati</taxon>
        <taxon>Bacillota</taxon>
        <taxon>Bacilli</taxon>
        <taxon>Bacillales</taxon>
        <taxon>Paenibacillaceae</taxon>
        <taxon>Paenibacillus</taxon>
    </lineage>
</organism>
<keyword evidence="1" id="KW-1133">Transmembrane helix</keyword>
<dbReference type="EMBL" id="LSFN01000005">
    <property type="protein sequence ID" value="OAB77142.1"/>
    <property type="molecule type" value="Genomic_DNA"/>
</dbReference>
<feature type="transmembrane region" description="Helical" evidence="1">
    <location>
        <begin position="129"/>
        <end position="151"/>
    </location>
</feature>
<reference evidence="2 3" key="1">
    <citation type="submission" date="2016-02" db="EMBL/GenBank/DDBJ databases">
        <title>Paenibacillus sp. LPB0068, isolated from Crassostrea gigas.</title>
        <authorList>
            <person name="Shin S.-K."/>
            <person name="Yi H."/>
        </authorList>
    </citation>
    <scope>NUCLEOTIDE SEQUENCE [LARGE SCALE GENOMIC DNA]</scope>
    <source>
        <strain evidence="2 3">LPB0068</strain>
    </source>
</reference>
<feature type="transmembrane region" description="Helical" evidence="1">
    <location>
        <begin position="45"/>
        <end position="63"/>
    </location>
</feature>